<evidence type="ECO:0000256" key="1">
    <source>
        <dbReference type="SAM" id="MobiDB-lite"/>
    </source>
</evidence>
<feature type="compositionally biased region" description="Polar residues" evidence="1">
    <location>
        <begin position="199"/>
        <end position="211"/>
    </location>
</feature>
<evidence type="ECO:0000313" key="2">
    <source>
        <dbReference type="EMBL" id="CAL1711112.1"/>
    </source>
</evidence>
<accession>A0ABP1DV77</accession>
<organism evidence="2 3">
    <name type="scientific">Somion occarium</name>
    <dbReference type="NCBI Taxonomy" id="3059160"/>
    <lineage>
        <taxon>Eukaryota</taxon>
        <taxon>Fungi</taxon>
        <taxon>Dikarya</taxon>
        <taxon>Basidiomycota</taxon>
        <taxon>Agaricomycotina</taxon>
        <taxon>Agaricomycetes</taxon>
        <taxon>Polyporales</taxon>
        <taxon>Cerrenaceae</taxon>
        <taxon>Somion</taxon>
    </lineage>
</organism>
<protein>
    <submittedName>
        <fullName evidence="2">Uncharacterized protein</fullName>
    </submittedName>
</protein>
<feature type="compositionally biased region" description="Basic residues" evidence="1">
    <location>
        <begin position="158"/>
        <end position="170"/>
    </location>
</feature>
<keyword evidence="3" id="KW-1185">Reference proteome</keyword>
<name>A0ABP1DV77_9APHY</name>
<dbReference type="EMBL" id="OZ037949">
    <property type="protein sequence ID" value="CAL1711112.1"/>
    <property type="molecule type" value="Genomic_DNA"/>
</dbReference>
<feature type="compositionally biased region" description="Basic and acidic residues" evidence="1">
    <location>
        <begin position="183"/>
        <end position="198"/>
    </location>
</feature>
<sequence>MDLVLRVQTEDHLALALQDDEHSPESSRTYQAKLAKVLNNLGLPIPDEYHPNWKNTYVDCYYKRTRSDARFYDMFDIGINNARRSKKQMDKLAIYARSSISLRRYDSLELLDSSHWTLQPDVRLLRRMEGSELPSSSRGRSASPRRTRKDLSVELTSSRRRRRRRERRHAPVLDDSELSLPIRDNKDIHSNPGKRRDAQISSGDSVSTSEGAVITRTTTTGIHGLSAKPVDSPIPNALITSKQHSQPSYRDSELKRELWDVRRQLTALKAREEHILRQIDDLGSSKGRDFSPGTLSEAESSDLNKTLESEGDHDLRAIRRELSEERKSKVEIREDLLREQKRRLDLEDCLDHANRRLDEYPVMVPAVQEALEMLSLLTEGVMLAVHGHGV</sequence>
<feature type="region of interest" description="Disordered" evidence="1">
    <location>
        <begin position="129"/>
        <end position="211"/>
    </location>
</feature>
<dbReference type="Proteomes" id="UP001497453">
    <property type="component" value="Chromosome 6"/>
</dbReference>
<evidence type="ECO:0000313" key="3">
    <source>
        <dbReference type="Proteomes" id="UP001497453"/>
    </source>
</evidence>
<feature type="compositionally biased region" description="Polar residues" evidence="1">
    <location>
        <begin position="293"/>
        <end position="304"/>
    </location>
</feature>
<reference evidence="3" key="1">
    <citation type="submission" date="2024-04" db="EMBL/GenBank/DDBJ databases">
        <authorList>
            <person name="Shaw F."/>
            <person name="Minotto A."/>
        </authorList>
    </citation>
    <scope>NUCLEOTIDE SEQUENCE [LARGE SCALE GENOMIC DNA]</scope>
</reference>
<gene>
    <name evidence="2" type="ORF">GFSPODELE1_LOCUS8179</name>
</gene>
<proteinExistence type="predicted"/>
<feature type="region of interest" description="Disordered" evidence="1">
    <location>
        <begin position="282"/>
        <end position="310"/>
    </location>
</feature>